<evidence type="ECO:0000313" key="3">
    <source>
        <dbReference type="EMBL" id="PIQ75302.1"/>
    </source>
</evidence>
<keyword evidence="2" id="KW-1133">Transmembrane helix</keyword>
<dbReference type="Gene3D" id="2.40.260.10">
    <property type="entry name" value="Sortase"/>
    <property type="match status" value="1"/>
</dbReference>
<protein>
    <recommendedName>
        <fullName evidence="5">Sortase</fullName>
    </recommendedName>
</protein>
<keyword evidence="2" id="KW-0812">Transmembrane</keyword>
<organism evidence="3 4">
    <name type="scientific">Candidatus Portnoybacteria bacterium CG11_big_fil_rev_8_21_14_0_20_40_15</name>
    <dbReference type="NCBI Taxonomy" id="1974817"/>
    <lineage>
        <taxon>Bacteria</taxon>
        <taxon>Candidatus Portnoyibacteriota</taxon>
    </lineage>
</organism>
<evidence type="ECO:0008006" key="5">
    <source>
        <dbReference type="Google" id="ProtNLM"/>
    </source>
</evidence>
<dbReference type="InterPro" id="IPR005754">
    <property type="entry name" value="Sortase"/>
</dbReference>
<keyword evidence="1" id="KW-0378">Hydrolase</keyword>
<dbReference type="EMBL" id="PCVO01000030">
    <property type="protein sequence ID" value="PIQ75302.1"/>
    <property type="molecule type" value="Genomic_DNA"/>
</dbReference>
<evidence type="ECO:0000256" key="2">
    <source>
        <dbReference type="SAM" id="Phobius"/>
    </source>
</evidence>
<accession>A0A2H0KT28</accession>
<evidence type="ECO:0000313" key="4">
    <source>
        <dbReference type="Proteomes" id="UP000229317"/>
    </source>
</evidence>
<reference evidence="3 4" key="1">
    <citation type="submission" date="2017-09" db="EMBL/GenBank/DDBJ databases">
        <title>Depth-based differentiation of microbial function through sediment-hosted aquifers and enrichment of novel symbionts in the deep terrestrial subsurface.</title>
        <authorList>
            <person name="Probst A.J."/>
            <person name="Ladd B."/>
            <person name="Jarett J.K."/>
            <person name="Geller-Mcgrath D.E."/>
            <person name="Sieber C.M."/>
            <person name="Emerson J.B."/>
            <person name="Anantharaman K."/>
            <person name="Thomas B.C."/>
            <person name="Malmstrom R."/>
            <person name="Stieglmeier M."/>
            <person name="Klingl A."/>
            <person name="Woyke T."/>
            <person name="Ryan C.M."/>
            <person name="Banfield J.F."/>
        </authorList>
    </citation>
    <scope>NUCLEOTIDE SEQUENCE [LARGE SCALE GENOMIC DNA]</scope>
    <source>
        <strain evidence="3">CG11_big_fil_rev_8_21_14_0_20_40_15</strain>
    </source>
</reference>
<gene>
    <name evidence="3" type="ORF">COV84_01935</name>
</gene>
<dbReference type="Proteomes" id="UP000229317">
    <property type="component" value="Unassembled WGS sequence"/>
</dbReference>
<sequence length="259" mass="29059">IACEQRSFVPLSGTREMRMRPCESLTPVSLSGTAVGLFLIRVQNLLWGSKPFVMAEIQKNKQFLRASVSILGFLVLALVAYLLLLPLYPALKYEFFKQASRGEDFKNFNDVKKATEEIIVNSPSENFGNRVIIAKIGVDAPIIESNSEDYGLARGAWHLSQGSTPDIGGNTVLTGHRFKYLPPSNLTFFLLDKLEKDDIISIIWQEKNYYYKVFDKKIVGASDPSILAPSEKPILTLFTCDPIYSEKNRLVVIGELMTQ</sequence>
<dbReference type="SUPFAM" id="SSF63817">
    <property type="entry name" value="Sortase"/>
    <property type="match status" value="1"/>
</dbReference>
<feature type="transmembrane region" description="Helical" evidence="2">
    <location>
        <begin position="63"/>
        <end position="88"/>
    </location>
</feature>
<proteinExistence type="predicted"/>
<dbReference type="Pfam" id="PF04203">
    <property type="entry name" value="Sortase"/>
    <property type="match status" value="1"/>
</dbReference>
<dbReference type="NCBIfam" id="TIGR01076">
    <property type="entry name" value="sortase_fam"/>
    <property type="match status" value="1"/>
</dbReference>
<feature type="non-terminal residue" evidence="3">
    <location>
        <position position="1"/>
    </location>
</feature>
<evidence type="ECO:0000256" key="1">
    <source>
        <dbReference type="ARBA" id="ARBA00022801"/>
    </source>
</evidence>
<name>A0A2H0KT28_9BACT</name>
<dbReference type="GO" id="GO:0016787">
    <property type="term" value="F:hydrolase activity"/>
    <property type="evidence" value="ECO:0007669"/>
    <property type="project" value="UniProtKB-KW"/>
</dbReference>
<dbReference type="AlphaFoldDB" id="A0A2H0KT28"/>
<dbReference type="InterPro" id="IPR023365">
    <property type="entry name" value="Sortase_dom-sf"/>
</dbReference>
<comment type="caution">
    <text evidence="3">The sequence shown here is derived from an EMBL/GenBank/DDBJ whole genome shotgun (WGS) entry which is preliminary data.</text>
</comment>
<dbReference type="CDD" id="cd00004">
    <property type="entry name" value="Sortase"/>
    <property type="match status" value="1"/>
</dbReference>
<keyword evidence="2" id="KW-0472">Membrane</keyword>